<protein>
    <recommendedName>
        <fullName evidence="1">Peptidase S1 domain-containing protein</fullName>
    </recommendedName>
</protein>
<dbReference type="InterPro" id="IPR043504">
    <property type="entry name" value="Peptidase_S1_PA_chymotrypsin"/>
</dbReference>
<dbReference type="GO" id="GO:0006508">
    <property type="term" value="P:proteolysis"/>
    <property type="evidence" value="ECO:0007669"/>
    <property type="project" value="InterPro"/>
</dbReference>
<proteinExistence type="predicted"/>
<dbReference type="PROSITE" id="PS00135">
    <property type="entry name" value="TRYPSIN_SER"/>
    <property type="match status" value="1"/>
</dbReference>
<dbReference type="InterPro" id="IPR001254">
    <property type="entry name" value="Trypsin_dom"/>
</dbReference>
<dbReference type="Proteomes" id="UP000288716">
    <property type="component" value="Unassembled WGS sequence"/>
</dbReference>
<dbReference type="SUPFAM" id="SSF50494">
    <property type="entry name" value="Trypsin-like serine proteases"/>
    <property type="match status" value="1"/>
</dbReference>
<feature type="domain" description="Peptidase S1" evidence="1">
    <location>
        <begin position="5"/>
        <end position="80"/>
    </location>
</feature>
<dbReference type="PANTHER" id="PTHR24260">
    <property type="match status" value="1"/>
</dbReference>
<reference evidence="2 3" key="1">
    <citation type="journal article" date="2018" name="Gigascience">
        <title>Genomes of trombidid mites reveal novel predicted allergens and laterally-transferred genes associated with secondary metabolism.</title>
        <authorList>
            <person name="Dong X."/>
            <person name="Chaisiri K."/>
            <person name="Xia D."/>
            <person name="Armstrong S.D."/>
            <person name="Fang Y."/>
            <person name="Donnelly M.J."/>
            <person name="Kadowaki T."/>
            <person name="McGarry J.W."/>
            <person name="Darby A.C."/>
            <person name="Makepeace B.L."/>
        </authorList>
    </citation>
    <scope>NUCLEOTIDE SEQUENCE [LARGE SCALE GENOMIC DNA]</scope>
    <source>
        <strain evidence="2">UoL-UT</strain>
    </source>
</reference>
<dbReference type="GO" id="GO:0004252">
    <property type="term" value="F:serine-type endopeptidase activity"/>
    <property type="evidence" value="ECO:0007669"/>
    <property type="project" value="InterPro"/>
</dbReference>
<dbReference type="PANTHER" id="PTHR24260:SF136">
    <property type="entry name" value="GH08193P-RELATED"/>
    <property type="match status" value="1"/>
</dbReference>
<comment type="caution">
    <text evidence="2">The sequence shown here is derived from an EMBL/GenBank/DDBJ whole genome shotgun (WGS) entry which is preliminary data.</text>
</comment>
<gene>
    <name evidence="2" type="ORF">B4U80_02800</name>
</gene>
<evidence type="ECO:0000259" key="1">
    <source>
        <dbReference type="Pfam" id="PF00089"/>
    </source>
</evidence>
<dbReference type="OrthoDB" id="6493914at2759"/>
<accession>A0A443S4K2</accession>
<organism evidence="2 3">
    <name type="scientific">Leptotrombidium deliense</name>
    <dbReference type="NCBI Taxonomy" id="299467"/>
    <lineage>
        <taxon>Eukaryota</taxon>
        <taxon>Metazoa</taxon>
        <taxon>Ecdysozoa</taxon>
        <taxon>Arthropoda</taxon>
        <taxon>Chelicerata</taxon>
        <taxon>Arachnida</taxon>
        <taxon>Acari</taxon>
        <taxon>Acariformes</taxon>
        <taxon>Trombidiformes</taxon>
        <taxon>Prostigmata</taxon>
        <taxon>Anystina</taxon>
        <taxon>Parasitengona</taxon>
        <taxon>Trombiculoidea</taxon>
        <taxon>Trombiculidae</taxon>
        <taxon>Leptotrombidium</taxon>
    </lineage>
</organism>
<dbReference type="Pfam" id="PF00089">
    <property type="entry name" value="Trypsin"/>
    <property type="match status" value="1"/>
</dbReference>
<keyword evidence="3" id="KW-1185">Reference proteome</keyword>
<name>A0A443S4K2_9ACAR</name>
<evidence type="ECO:0000313" key="2">
    <source>
        <dbReference type="EMBL" id="RWS22457.1"/>
    </source>
</evidence>
<evidence type="ECO:0000313" key="3">
    <source>
        <dbReference type="Proteomes" id="UP000288716"/>
    </source>
</evidence>
<dbReference type="EMBL" id="NCKV01008750">
    <property type="protein sequence ID" value="RWS22457.1"/>
    <property type="molecule type" value="Genomic_DNA"/>
</dbReference>
<dbReference type="Gene3D" id="2.40.10.10">
    <property type="entry name" value="Trypsin-like serine proteases"/>
    <property type="match status" value="1"/>
</dbReference>
<dbReference type="VEuPathDB" id="VectorBase:LDEU009584"/>
<dbReference type="InterPro" id="IPR033116">
    <property type="entry name" value="TRYPSIN_SER"/>
</dbReference>
<dbReference type="InterPro" id="IPR051333">
    <property type="entry name" value="CLIP_Serine_Protease"/>
</dbReference>
<dbReference type="AlphaFoldDB" id="A0A443S4K2"/>
<dbReference type="InterPro" id="IPR009003">
    <property type="entry name" value="Peptidase_S1_PA"/>
</dbReference>
<sequence>MYINTQQRHDCERLYAHLGFWSKQVCTHANGNGICQGDSGGPLSSRIRGAVTQVGINSWVISGTCGQHPDVTTRVSEYLNDIYTVTQGANWCQNPN</sequence>